<protein>
    <submittedName>
        <fullName evidence="1">Uncharacterized protein</fullName>
    </submittedName>
</protein>
<dbReference type="Proteomes" id="UP000831701">
    <property type="component" value="Chromosome 5"/>
</dbReference>
<comment type="caution">
    <text evidence="1">The sequence shown here is derived from an EMBL/GenBank/DDBJ whole genome shotgun (WGS) entry which is preliminary data.</text>
</comment>
<dbReference type="EMBL" id="CM041535">
    <property type="protein sequence ID" value="KAI3372250.1"/>
    <property type="molecule type" value="Genomic_DNA"/>
</dbReference>
<sequence length="1703" mass="185698">AVPLHSLPLTAFLPLLCLQRELNSVASELAGRQEESEHSHKHLVELSREFKRNVPEEVREMVAPVLKSFQAQWEGSSSSSGVKGPAWSGAEGTAKVEKLLVARPWIAAAGRREQESAAAKRELSRALVFTERDTVAQLAYRRRAGPTAPQDDGGPGDPRASLEEGVPAVALTGSQDFYICSRQPHLMCSLQRKPGQPADCQRHMPRLYQSMFTLMASSPLQVVALNKRSKEAESAFLGIYKQLIEAPDPAPVLEASHTLEERLQHLQSSAPDSEALVREISGHWKKHLECLEKTEPLKDAPAVSGAAVTEEAPESSSPASLMTPNSTPAPGAPGSPQQNYQDRTAGRGEEEESVDVSLADRLSEAEEKIKVLHSSLNTAQTELLDLRCKYNQEMTNKAEEVDAIMANLEKANQRAEMAHREVERLKEQLASGQSAATGSCHPAEGTSREKNEKGEVLPSQLEAALLAKDREILRLLENIQRLQFTLQEVQETSANQLLELERQLAYKTEAIERLEAKLQSQMDYEEIKTELSILKVMKLASANGSSSQDSSKAAEALLLDKEAFLPSHKYLVDKARILHSIDDDQSEDAGREIGRPPGSHSSSSQADGRASPSPGPPTLDSSSSSHDLPRPFSVSPCSGDRLSGDHILHKQLLSPHFKKEGLMAFPTALYAAKVALMSATQGSVGTGSVDAGLPSDQSESGSSTAGDEDQLDTAEIAFQVKEQLLKHNIGQRVFGHYVLGLSQGSVSEILARPKPWRKLTVKGKEPFIKMKQFLSDEQNILALRTIQVRQRGSITPRIRTPETGSDDAIRNILEQAKKEIQSQRGGDGKSSLSSSSGRSSNGAGSSDETIKSILEQARREMEAQQHALMEMEACGRAPAVSSGAQVERLGPPERSRGLPVPISIKQEEGGCVTVCMANSISSPQTPLSVLSPAAFVQNIIRKVKSEIGEAGTYFDQHWSQERGSMVLGGGGSSRPFNSVSPSLSSSSSGPSALPRPWPRLENGECLPNSEEASAAEDELGLGRPVEVKVESDTSVSGESPGPGPGRLSYYPAYIPRALKPTVPPLTPEQYEMYMYREVDTIELTRQVKEKLAKNGICQRIFGEKVLGLSQGSVSDMLSRPKPWSKLTQKGREPFIRMQLWLLDQLGQGLSQPPNQAHAQEKSPVTAQSSPSPPPSPAESHPSPLVEPVSLSLESSKENQQPESLGLGLPPHSDGGKSTPSLMSLHQPTNPLGIQELVAMSPELDTYAITKKVKEVLTDNNLGQRLFGETILGLTQGSVSDLLSRPKPWHKLSLKGREPFVRMQLWLNDPHNVDKLRAMKKMEKKAYLKRRYGLLSTGSDSDSPSTRSECVSPALVSLDLCPYSQVKKPRVVLGAEEKEALRKAYLLEPYPSQNTIEILASQLKLKTNTVINCSLKYSERSPLSDCLIAAFVCRSRMRREVLMEGLPDNDTDAEHHSYSPSVTRSPHSDGEERRLQQPSGRIPSSLPLSANTTLPHVKQEATDREVEGEEGREGSMKPSRVQCFSTSVQFPQLKSEQEDSIVGCREPHLAGQSLRQEEGMSSQAQGLYHVAVSIDGPQRTNQSRHEGEDSGKSPIDPVSFKASSEPCRSSLEVSLNSPSAASSPGLMMSVSPVPSSSAPISPSLPNPPSTSTNHSLDPNPLPPFQSPKLNRSTQRRNEKMANLNNIIHRLERAANREETLEWEF</sequence>
<proteinExistence type="predicted"/>
<keyword evidence="2" id="KW-1185">Reference proteome</keyword>
<accession>A0ACB8WXC1</accession>
<reference evidence="1" key="1">
    <citation type="submission" date="2022-04" db="EMBL/GenBank/DDBJ databases">
        <title>Jade perch genome.</title>
        <authorList>
            <person name="Chao B."/>
        </authorList>
    </citation>
    <scope>NUCLEOTIDE SEQUENCE</scope>
    <source>
        <strain evidence="1">CB-2022</strain>
    </source>
</reference>
<organism evidence="1 2">
    <name type="scientific">Scortum barcoo</name>
    <name type="common">barcoo grunter</name>
    <dbReference type="NCBI Taxonomy" id="214431"/>
    <lineage>
        <taxon>Eukaryota</taxon>
        <taxon>Metazoa</taxon>
        <taxon>Chordata</taxon>
        <taxon>Craniata</taxon>
        <taxon>Vertebrata</taxon>
        <taxon>Euteleostomi</taxon>
        <taxon>Actinopterygii</taxon>
        <taxon>Neopterygii</taxon>
        <taxon>Teleostei</taxon>
        <taxon>Neoteleostei</taxon>
        <taxon>Acanthomorphata</taxon>
        <taxon>Eupercaria</taxon>
        <taxon>Centrarchiformes</taxon>
        <taxon>Terapontoidei</taxon>
        <taxon>Terapontidae</taxon>
        <taxon>Scortum</taxon>
    </lineage>
</organism>
<name>A0ACB8WXC1_9TELE</name>
<feature type="non-terminal residue" evidence="1">
    <location>
        <position position="1"/>
    </location>
</feature>
<gene>
    <name evidence="1" type="ORF">L3Q82_022758</name>
</gene>
<evidence type="ECO:0000313" key="2">
    <source>
        <dbReference type="Proteomes" id="UP000831701"/>
    </source>
</evidence>
<evidence type="ECO:0000313" key="1">
    <source>
        <dbReference type="EMBL" id="KAI3372250.1"/>
    </source>
</evidence>